<comment type="subcellular location">
    <subcellularLocation>
        <location evidence="1">Endomembrane system</location>
        <topology evidence="1">Multi-pass membrane protein</topology>
    </subcellularLocation>
</comment>
<evidence type="ECO:0000256" key="5">
    <source>
        <dbReference type="ARBA" id="ARBA00022989"/>
    </source>
</evidence>
<dbReference type="GO" id="GO:0005768">
    <property type="term" value="C:endosome"/>
    <property type="evidence" value="ECO:0007669"/>
    <property type="project" value="TreeGrafter"/>
</dbReference>
<dbReference type="OrthoDB" id="2241241at2759"/>
<dbReference type="CDD" id="cd17322">
    <property type="entry name" value="MFS_ARN_like"/>
    <property type="match status" value="1"/>
</dbReference>
<feature type="transmembrane region" description="Helical" evidence="9">
    <location>
        <begin position="149"/>
        <end position="172"/>
    </location>
</feature>
<keyword evidence="4 9" id="KW-0812">Transmembrane</keyword>
<dbReference type="InterPro" id="IPR011701">
    <property type="entry name" value="MFS"/>
</dbReference>
<evidence type="ECO:0000256" key="9">
    <source>
        <dbReference type="SAM" id="Phobius"/>
    </source>
</evidence>
<dbReference type="Gene3D" id="1.20.1250.20">
    <property type="entry name" value="MFS general substrate transporter like domains"/>
    <property type="match status" value="2"/>
</dbReference>
<keyword evidence="5 9" id="KW-1133">Transmembrane helix</keyword>
<feature type="transmembrane region" description="Helical" evidence="9">
    <location>
        <begin position="273"/>
        <end position="294"/>
    </location>
</feature>
<dbReference type="SUPFAM" id="SSF103473">
    <property type="entry name" value="MFS general substrate transporter"/>
    <property type="match status" value="1"/>
</dbReference>
<accession>A0A8J2WZL6</accession>
<dbReference type="Pfam" id="PF07690">
    <property type="entry name" value="MFS_1"/>
    <property type="match status" value="1"/>
</dbReference>
<keyword evidence="11" id="KW-1185">Reference proteome</keyword>
<dbReference type="FunFam" id="1.20.1250.20:FF:000420">
    <property type="entry name" value="Siderophore transporter"/>
    <property type="match status" value="1"/>
</dbReference>
<evidence type="ECO:0000256" key="8">
    <source>
        <dbReference type="SAM" id="MobiDB-lite"/>
    </source>
</evidence>
<dbReference type="FunFam" id="1.20.1250.20:FF:000197">
    <property type="entry name" value="Siderophore iron transporter 1"/>
    <property type="match status" value="1"/>
</dbReference>
<feature type="transmembrane region" description="Helical" evidence="9">
    <location>
        <begin position="362"/>
        <end position="379"/>
    </location>
</feature>
<evidence type="ECO:0000256" key="3">
    <source>
        <dbReference type="ARBA" id="ARBA00022448"/>
    </source>
</evidence>
<reference evidence="11" key="1">
    <citation type="journal article" date="2013" name="Genome Announc.">
        <title>Genome sequence of the food spoilage yeast Zygosaccharomyces bailii CLIB 213(T).</title>
        <authorList>
            <person name="Galeote V."/>
            <person name="Bigey F."/>
            <person name="Devillers H."/>
            <person name="Neuveglise C."/>
            <person name="Dequin S."/>
        </authorList>
    </citation>
    <scope>NUCLEOTIDE SEQUENCE [LARGE SCALE GENOMIC DNA]</scope>
    <source>
        <strain evidence="11">CLIB 213 / ATCC 58445 / CBS 680 / CCRC 21525 / NBRC 1098 / NCYC 1416 / NRRL Y-2227</strain>
    </source>
</reference>
<protein>
    <submittedName>
        <fullName evidence="10">ZYBA0S04-04984g1_1</fullName>
    </submittedName>
</protein>
<feature type="transmembrane region" description="Helical" evidence="9">
    <location>
        <begin position="205"/>
        <end position="225"/>
    </location>
</feature>
<feature type="transmembrane region" description="Helical" evidence="9">
    <location>
        <begin position="179"/>
        <end position="199"/>
    </location>
</feature>
<evidence type="ECO:0000256" key="6">
    <source>
        <dbReference type="ARBA" id="ARBA00023065"/>
    </source>
</evidence>
<keyword evidence="3" id="KW-0813">Transport</keyword>
<proteinExistence type="inferred from homology"/>
<feature type="transmembrane region" description="Helical" evidence="9">
    <location>
        <begin position="237"/>
        <end position="253"/>
    </location>
</feature>
<feature type="transmembrane region" description="Helical" evidence="9">
    <location>
        <begin position="399"/>
        <end position="417"/>
    </location>
</feature>
<feature type="region of interest" description="Disordered" evidence="8">
    <location>
        <begin position="667"/>
        <end position="688"/>
    </location>
</feature>
<feature type="compositionally biased region" description="Acidic residues" evidence="8">
    <location>
        <begin position="672"/>
        <end position="684"/>
    </location>
</feature>
<keyword evidence="6" id="KW-0406">Ion transport</keyword>
<organism evidence="10 11">
    <name type="scientific">Zygosaccharomyces bailii (strain CLIB 213 / ATCC 58445 / CBS 680 / BCRC 21525 / NBRC 1098 / NCYC 1416 / NRRL Y-2227)</name>
    <dbReference type="NCBI Taxonomy" id="1333698"/>
    <lineage>
        <taxon>Eukaryota</taxon>
        <taxon>Fungi</taxon>
        <taxon>Dikarya</taxon>
        <taxon>Ascomycota</taxon>
        <taxon>Saccharomycotina</taxon>
        <taxon>Saccharomycetes</taxon>
        <taxon>Saccharomycetales</taxon>
        <taxon>Saccharomycetaceae</taxon>
        <taxon>Zygosaccharomyces</taxon>
    </lineage>
</organism>
<feature type="transmembrane region" description="Helical" evidence="9">
    <location>
        <begin position="110"/>
        <end position="129"/>
    </location>
</feature>
<dbReference type="PANTHER" id="PTHR23501:SF92">
    <property type="entry name" value="GLUTATHIONE EXCHANGER 1-RELATED"/>
    <property type="match status" value="1"/>
</dbReference>
<dbReference type="GO" id="GO:0005886">
    <property type="term" value="C:plasma membrane"/>
    <property type="evidence" value="ECO:0007669"/>
    <property type="project" value="TreeGrafter"/>
</dbReference>
<dbReference type="EMBL" id="HG316457">
    <property type="protein sequence ID" value="CDF89467.1"/>
    <property type="molecule type" value="Genomic_DNA"/>
</dbReference>
<evidence type="ECO:0000256" key="4">
    <source>
        <dbReference type="ARBA" id="ARBA00022692"/>
    </source>
</evidence>
<feature type="transmembrane region" description="Helical" evidence="9">
    <location>
        <begin position="437"/>
        <end position="458"/>
    </location>
</feature>
<evidence type="ECO:0000313" key="10">
    <source>
        <dbReference type="EMBL" id="CDF89467.1"/>
    </source>
</evidence>
<evidence type="ECO:0000313" key="11">
    <source>
        <dbReference type="Proteomes" id="UP000019375"/>
    </source>
</evidence>
<feature type="transmembrane region" description="Helical" evidence="9">
    <location>
        <begin position="331"/>
        <end position="350"/>
    </location>
</feature>
<gene>
    <name evidence="10" type="ORF">BN860_04984g</name>
</gene>
<evidence type="ECO:0000256" key="2">
    <source>
        <dbReference type="ARBA" id="ARBA00008335"/>
    </source>
</evidence>
<keyword evidence="7 9" id="KW-0472">Membrane</keyword>
<feature type="transmembrane region" description="Helical" evidence="9">
    <location>
        <begin position="465"/>
        <end position="484"/>
    </location>
</feature>
<evidence type="ECO:0000256" key="1">
    <source>
        <dbReference type="ARBA" id="ARBA00004127"/>
    </source>
</evidence>
<name>A0A8J2WZL6_ZYGB2</name>
<sequence length="714" mass="81141">MSTEGDDSFIIDTIKMASELRTREEFVLGHPGDVALDKAEHERMEEELEEEGLQKVNPASPSNAIEITESDGEKQFPEELNEYGLPDRLGASRRLIIRRSELMAAQYDAWPYRLLLLFCAFLCGYGYGLDGNIRYIYTSYVLSSFGEHSLISTINVINAVISAAAQIFYARLSDLFGRLWLFITAIIFYAMGTIIQSQSYDIERYAAGSIFYNLGYVGIILVLLLIMSDFSSLKWRLLYQFVPTWPFIINTWISGNVTSAANPQKNWSWDIAMWTFIFPLSCLPLICCMLHMWYKASKTEEWKLLNEEKTYFQTHGLISYLRELFWRLDSIGLFILAISLGCLLVPLTLAGGVNGKWRNPHLIGPICLGGALIPVLLLYELKWAREPILPWRLIKDRAVWSAMGISFLIDFIFYMAADYLYTVLIVAVDESVESATRISSLSSFVSTVFSPLFSLYITRCTRLKPYIIAGCGIWMLAMGLLYHFRGGKDSHSGIIGGLCVWGVGTTLFTYPVNVSVQSAVSHENMATVTALNYTLYRIGSAVGSAVSGSVWTQTLYRDLLKRISDPKIAALAYESPYDFVAAYAWGTPYRDAAVESYRYVQRLLTIIAIVFCAPLMFFSLCLRNSKLTDEIAHENLKEGEVIDREEEDPVFEWMMRHARKVIPGLRNKEPEVTSEEGPDIESDSVEQKTESEFKKLKSRFRWKKSPEQTEEITY</sequence>
<dbReference type="GO" id="GO:0015343">
    <property type="term" value="F:siderophore-iron transmembrane transporter activity"/>
    <property type="evidence" value="ECO:0007669"/>
    <property type="project" value="TreeGrafter"/>
</dbReference>
<dbReference type="PANTHER" id="PTHR23501">
    <property type="entry name" value="MAJOR FACILITATOR SUPERFAMILY"/>
    <property type="match status" value="1"/>
</dbReference>
<evidence type="ECO:0000256" key="7">
    <source>
        <dbReference type="ARBA" id="ARBA00023136"/>
    </source>
</evidence>
<dbReference type="AlphaFoldDB" id="A0A8J2WZL6"/>
<dbReference type="GO" id="GO:0005774">
    <property type="term" value="C:vacuolar membrane"/>
    <property type="evidence" value="ECO:0007669"/>
    <property type="project" value="TreeGrafter"/>
</dbReference>
<dbReference type="Proteomes" id="UP000019375">
    <property type="component" value="Unassembled WGS sequence"/>
</dbReference>
<comment type="similarity">
    <text evidence="2">Belongs to the major facilitator superfamily.</text>
</comment>
<dbReference type="InterPro" id="IPR036259">
    <property type="entry name" value="MFS_trans_sf"/>
</dbReference>
<feature type="transmembrane region" description="Helical" evidence="9">
    <location>
        <begin position="603"/>
        <end position="622"/>
    </location>
</feature>